<keyword evidence="3" id="KW-1185">Reference proteome</keyword>
<keyword evidence="1" id="KW-0812">Transmembrane</keyword>
<dbReference type="RefSeq" id="WP_189584923.1">
    <property type="nucleotide sequence ID" value="NZ_BMYV01000002.1"/>
</dbReference>
<comment type="caution">
    <text evidence="2">The sequence shown here is derived from an EMBL/GenBank/DDBJ whole genome shotgun (WGS) entry which is preliminary data.</text>
</comment>
<accession>A0A918NI83</accession>
<reference evidence="2 3" key="1">
    <citation type="journal article" date="2014" name="Int. J. Syst. Evol. Microbiol.">
        <title>Complete genome sequence of Corynebacterium casei LMG S-19264T (=DSM 44701T), isolated from a smear-ripened cheese.</title>
        <authorList>
            <consortium name="US DOE Joint Genome Institute (JGI-PGF)"/>
            <person name="Walter F."/>
            <person name="Albersmeier A."/>
            <person name="Kalinowski J."/>
            <person name="Ruckert C."/>
        </authorList>
    </citation>
    <scope>NUCLEOTIDE SEQUENCE [LARGE SCALE GENOMIC DNA]</scope>
    <source>
        <strain evidence="2 3">KCTC 23968</strain>
    </source>
</reference>
<gene>
    <name evidence="2" type="ORF">GCM10011309_19250</name>
</gene>
<feature type="transmembrane region" description="Helical" evidence="1">
    <location>
        <begin position="25"/>
        <end position="52"/>
    </location>
</feature>
<proteinExistence type="predicted"/>
<sequence>MRNFVDQNLGWIAHAIRVPTRFAMIYLGATAAGPMAALYLMLFSLALIAWAYDAPLRLLKPKSYKAENFRTGDEFPPATFFERLIWPRIKTTAKHLGAAMGMTLGFYWLGRFLY</sequence>
<feature type="transmembrane region" description="Helical" evidence="1">
    <location>
        <begin position="93"/>
        <end position="110"/>
    </location>
</feature>
<dbReference type="Proteomes" id="UP000600865">
    <property type="component" value="Unassembled WGS sequence"/>
</dbReference>
<evidence type="ECO:0000313" key="3">
    <source>
        <dbReference type="Proteomes" id="UP000600865"/>
    </source>
</evidence>
<evidence type="ECO:0000256" key="1">
    <source>
        <dbReference type="SAM" id="Phobius"/>
    </source>
</evidence>
<protein>
    <submittedName>
        <fullName evidence="2">Uncharacterized protein</fullName>
    </submittedName>
</protein>
<evidence type="ECO:0000313" key="2">
    <source>
        <dbReference type="EMBL" id="GGX69401.1"/>
    </source>
</evidence>
<dbReference type="AlphaFoldDB" id="A0A918NI83"/>
<name>A0A918NI83_9PROT</name>
<organism evidence="2 3">
    <name type="scientific">Litorimonas cladophorae</name>
    <dbReference type="NCBI Taxonomy" id="1220491"/>
    <lineage>
        <taxon>Bacteria</taxon>
        <taxon>Pseudomonadati</taxon>
        <taxon>Pseudomonadota</taxon>
        <taxon>Alphaproteobacteria</taxon>
        <taxon>Maricaulales</taxon>
        <taxon>Robiginitomaculaceae</taxon>
    </lineage>
</organism>
<keyword evidence="1" id="KW-1133">Transmembrane helix</keyword>
<keyword evidence="1" id="KW-0472">Membrane</keyword>
<dbReference type="EMBL" id="BMYV01000002">
    <property type="protein sequence ID" value="GGX69401.1"/>
    <property type="molecule type" value="Genomic_DNA"/>
</dbReference>